<reference evidence="5 6" key="1">
    <citation type="submission" date="2015-10" db="EMBL/GenBank/DDBJ databases">
        <authorList>
            <person name="Gilbert D.G."/>
        </authorList>
    </citation>
    <scope>NUCLEOTIDE SEQUENCE [LARGE SCALE GENOMIC DNA]</scope>
    <source>
        <strain evidence="6">HZ-22</strain>
    </source>
</reference>
<dbReference type="RefSeq" id="WP_054727910.1">
    <property type="nucleotide sequence ID" value="NZ_CP012898.1"/>
</dbReference>
<dbReference type="Gene3D" id="6.10.250.3150">
    <property type="match status" value="1"/>
</dbReference>
<name>A0A0P0CHC4_9FLAO</name>
<evidence type="ECO:0000259" key="4">
    <source>
        <dbReference type="Pfam" id="PF01551"/>
    </source>
</evidence>
<feature type="domain" description="M23ase beta-sheet core" evidence="4">
    <location>
        <begin position="314"/>
        <end position="406"/>
    </location>
</feature>
<dbReference type="InterPro" id="IPR011055">
    <property type="entry name" value="Dup_hybrid_motif"/>
</dbReference>
<dbReference type="Pfam" id="PF01551">
    <property type="entry name" value="Peptidase_M23"/>
    <property type="match status" value="1"/>
</dbReference>
<organism evidence="5 6">
    <name type="scientific">Pseudalgibacter alginicilyticus</name>
    <dbReference type="NCBI Taxonomy" id="1736674"/>
    <lineage>
        <taxon>Bacteria</taxon>
        <taxon>Pseudomonadati</taxon>
        <taxon>Bacteroidota</taxon>
        <taxon>Flavobacteriia</taxon>
        <taxon>Flavobacteriales</taxon>
        <taxon>Flavobacteriaceae</taxon>
        <taxon>Pseudalgibacter</taxon>
    </lineage>
</organism>
<feature type="coiled-coil region" evidence="2">
    <location>
        <begin position="29"/>
        <end position="119"/>
    </location>
</feature>
<accession>A0A0P0CHC4</accession>
<dbReference type="KEGG" id="ahz:APS56_10625"/>
<evidence type="ECO:0000256" key="1">
    <source>
        <dbReference type="ARBA" id="ARBA00022729"/>
    </source>
</evidence>
<proteinExistence type="predicted"/>
<protein>
    <submittedName>
        <fullName evidence="5">Peptidase M23</fullName>
    </submittedName>
</protein>
<dbReference type="PANTHER" id="PTHR21666">
    <property type="entry name" value="PEPTIDASE-RELATED"/>
    <property type="match status" value="1"/>
</dbReference>
<dbReference type="InterPro" id="IPR050570">
    <property type="entry name" value="Cell_wall_metabolism_enzyme"/>
</dbReference>
<feature type="chain" id="PRO_5006042594" evidence="3">
    <location>
        <begin position="25"/>
        <end position="413"/>
    </location>
</feature>
<dbReference type="EMBL" id="CP012898">
    <property type="protein sequence ID" value="ALJ05547.1"/>
    <property type="molecule type" value="Genomic_DNA"/>
</dbReference>
<dbReference type="AlphaFoldDB" id="A0A0P0CHC4"/>
<keyword evidence="6" id="KW-1185">Reference proteome</keyword>
<dbReference type="Gene3D" id="2.70.70.10">
    <property type="entry name" value="Glucose Permease (Domain IIA)"/>
    <property type="match status" value="1"/>
</dbReference>
<feature type="signal peptide" evidence="3">
    <location>
        <begin position="1"/>
        <end position="24"/>
    </location>
</feature>
<evidence type="ECO:0000256" key="2">
    <source>
        <dbReference type="SAM" id="Coils"/>
    </source>
</evidence>
<dbReference type="InterPro" id="IPR016047">
    <property type="entry name" value="M23ase_b-sheet_dom"/>
</dbReference>
<dbReference type="PATRIC" id="fig|1736674.3.peg.2177"/>
<keyword evidence="2" id="KW-0175">Coiled coil</keyword>
<evidence type="ECO:0000313" key="5">
    <source>
        <dbReference type="EMBL" id="ALJ05547.1"/>
    </source>
</evidence>
<gene>
    <name evidence="5" type="ORF">APS56_10625</name>
</gene>
<dbReference type="Proteomes" id="UP000057981">
    <property type="component" value="Chromosome"/>
</dbReference>
<dbReference type="PANTHER" id="PTHR21666:SF289">
    <property type="entry name" value="L-ALA--D-GLU ENDOPEPTIDASE"/>
    <property type="match status" value="1"/>
</dbReference>
<dbReference type="OrthoDB" id="9815884at2"/>
<dbReference type="STRING" id="1736674.APS56_10625"/>
<dbReference type="CDD" id="cd12797">
    <property type="entry name" value="M23_peptidase"/>
    <property type="match status" value="1"/>
</dbReference>
<evidence type="ECO:0000313" key="6">
    <source>
        <dbReference type="Proteomes" id="UP000057981"/>
    </source>
</evidence>
<dbReference type="GO" id="GO:0004222">
    <property type="term" value="F:metalloendopeptidase activity"/>
    <property type="evidence" value="ECO:0007669"/>
    <property type="project" value="TreeGrafter"/>
</dbReference>
<evidence type="ECO:0000256" key="3">
    <source>
        <dbReference type="SAM" id="SignalP"/>
    </source>
</evidence>
<feature type="coiled-coil region" evidence="2">
    <location>
        <begin position="170"/>
        <end position="204"/>
    </location>
</feature>
<sequence>MPIKVTYKLLLLTVFLLSSMVGFSQSDKQQQLEERRQELRREINKINQLQAENKSKQKSQLSLIESFNYKISVLGNLIKITNQQANLLTREINNNQKKISDLRTELAQLKEDYAAMIVKSYKSKNEQSRIMFLLSSDDFKQAYKRLQYIKQYSDHQKQQGEDIKAKTIELQKINQDLLKQQEIKNKLIAENRESQKVLEKERKEHQEIVAFINKNLNTYALQIKTKQQEADRIDKQINDIIRAEIAKSKKKTGAVATTSTSSASSFSLTAEEKVLASSFASNKGKLPWPVEKGYVTVKYGTQRHPVNKSLTIKSNGVRIATEKGAKVRAVFNGEVTRVVVIKNANAIVMIRHGNYITAYKNLKSVFVKEGDKVSTKQDIGEVFTSPNNGDTILYFSMYKEVETQDPASWIFKM</sequence>
<dbReference type="SUPFAM" id="SSF51261">
    <property type="entry name" value="Duplicated hybrid motif"/>
    <property type="match status" value="1"/>
</dbReference>
<keyword evidence="1 3" id="KW-0732">Signal</keyword>